<evidence type="ECO:0000313" key="7">
    <source>
        <dbReference type="EMBL" id="SEA84279.1"/>
    </source>
</evidence>
<evidence type="ECO:0000313" key="8">
    <source>
        <dbReference type="Proteomes" id="UP000199656"/>
    </source>
</evidence>
<dbReference type="STRING" id="408074.SAMN05660909_03728"/>
<dbReference type="SUPFAM" id="SSF51126">
    <property type="entry name" value="Pectin lyase-like"/>
    <property type="match status" value="1"/>
</dbReference>
<dbReference type="PANTHER" id="PTHR40088">
    <property type="entry name" value="PECTATE LYASE (EUROFUNG)"/>
    <property type="match status" value="1"/>
</dbReference>
<dbReference type="InterPro" id="IPR011459">
    <property type="entry name" value="DUF1565"/>
</dbReference>
<evidence type="ECO:0000259" key="6">
    <source>
        <dbReference type="Pfam" id="PF07602"/>
    </source>
</evidence>
<dbReference type="EMBL" id="FNRL01000018">
    <property type="protein sequence ID" value="SEA84279.1"/>
    <property type="molecule type" value="Genomic_DNA"/>
</dbReference>
<feature type="chain" id="PRO_5011794002" description="DUF1565 domain-containing protein" evidence="5">
    <location>
        <begin position="21"/>
        <end position="514"/>
    </location>
</feature>
<feature type="domain" description="DUF1565" evidence="6">
    <location>
        <begin position="42"/>
        <end position="266"/>
    </location>
</feature>
<comment type="subcellular location">
    <subcellularLocation>
        <location evidence="1">Secreted</location>
    </subcellularLocation>
</comment>
<dbReference type="Pfam" id="PF07602">
    <property type="entry name" value="DUF1565"/>
    <property type="match status" value="1"/>
</dbReference>
<dbReference type="Proteomes" id="UP000199656">
    <property type="component" value="Unassembled WGS sequence"/>
</dbReference>
<reference evidence="8" key="1">
    <citation type="submission" date="2016-10" db="EMBL/GenBank/DDBJ databases">
        <authorList>
            <person name="Varghese N."/>
            <person name="Submissions S."/>
        </authorList>
    </citation>
    <scope>NUCLEOTIDE SEQUENCE [LARGE SCALE GENOMIC DNA]</scope>
    <source>
        <strain evidence="8">DSM 23920</strain>
    </source>
</reference>
<proteinExistence type="predicted"/>
<evidence type="ECO:0000256" key="5">
    <source>
        <dbReference type="SAM" id="SignalP"/>
    </source>
</evidence>
<organism evidence="7 8">
    <name type="scientific">Chitinophaga terrae</name>
    <name type="common">ex Kim and Jung 2007</name>
    <dbReference type="NCBI Taxonomy" id="408074"/>
    <lineage>
        <taxon>Bacteria</taxon>
        <taxon>Pseudomonadati</taxon>
        <taxon>Bacteroidota</taxon>
        <taxon>Chitinophagia</taxon>
        <taxon>Chitinophagales</taxon>
        <taxon>Chitinophagaceae</taxon>
        <taxon>Chitinophaga</taxon>
    </lineage>
</organism>
<evidence type="ECO:0000256" key="3">
    <source>
        <dbReference type="ARBA" id="ARBA00022729"/>
    </source>
</evidence>
<dbReference type="GO" id="GO:0016837">
    <property type="term" value="F:carbon-oxygen lyase activity, acting on polysaccharides"/>
    <property type="evidence" value="ECO:0007669"/>
    <property type="project" value="TreeGrafter"/>
</dbReference>
<evidence type="ECO:0000256" key="1">
    <source>
        <dbReference type="ARBA" id="ARBA00004613"/>
    </source>
</evidence>
<evidence type="ECO:0000256" key="2">
    <source>
        <dbReference type="ARBA" id="ARBA00022525"/>
    </source>
</evidence>
<name>A0A1H4EHI5_9BACT</name>
<feature type="region of interest" description="Disordered" evidence="4">
    <location>
        <begin position="19"/>
        <end position="51"/>
    </location>
</feature>
<accession>A0A1H4EHI5</accession>
<dbReference type="InterPro" id="IPR006626">
    <property type="entry name" value="PbH1"/>
</dbReference>
<dbReference type="SMART" id="SM00710">
    <property type="entry name" value="PbH1"/>
    <property type="match status" value="9"/>
</dbReference>
<dbReference type="RefSeq" id="WP_089763435.1">
    <property type="nucleotide sequence ID" value="NZ_BKAT01000031.1"/>
</dbReference>
<dbReference type="OrthoDB" id="9795486at2"/>
<keyword evidence="2" id="KW-0964">Secreted</keyword>
<dbReference type="PANTHER" id="PTHR40088:SF2">
    <property type="entry name" value="SECRETED SUGAR HYDROLASE"/>
    <property type="match status" value="1"/>
</dbReference>
<dbReference type="InterPro" id="IPR052052">
    <property type="entry name" value="Polysaccharide_Lyase_9"/>
</dbReference>
<sequence>MKSVLYLLGFILLMSCSSKGDPKPDDSNSGNKSNTYYVAPGGDDQNSGKSSAPLRTINAALNKALPGDVVIVKEGTYHEKVVFPKSGIAGKEIILKAAPGEKAIIDGTGLAVVGWEALVTIKNLRYITLEGLDICNFTSHGNSTDPEGISITGNSKNITIRNCNIYNIKNKATLAESRSAHAIFVVGNAAEPITDLVVTGCTIHDMETGTSENLTLAGNIDGFSVTHNTIYHTENIGIIIAGGDNLNPGGDISTNYARNGVVSDNLVYNVSMSNSADIWGKDNYGAIGIYVCGGAGTVIERNKVYDCDRGIGLVSESNVLPTKTCIVRNNFVYNCYRTGIYMGDYLNYTHGGTYDCYVVNNTLFGNNRTVGAFGEIEGEIRLTENCFNNVIRNNLVYGGANDQLIHKYTNSGNGNVIDNNLYYTTSQYQWLWGVTNGTPITDFNTWKQTSKMDAASLSGKDPLLKSITTPDLHIRPNSPAINAGAVISEAVNGTTDIDGKPRIVNGKISIGAQQ</sequence>
<keyword evidence="3 5" id="KW-0732">Signal</keyword>
<feature type="signal peptide" evidence="5">
    <location>
        <begin position="1"/>
        <end position="20"/>
    </location>
</feature>
<dbReference type="GO" id="GO:0005576">
    <property type="term" value="C:extracellular region"/>
    <property type="evidence" value="ECO:0007669"/>
    <property type="project" value="UniProtKB-SubCell"/>
</dbReference>
<evidence type="ECO:0000256" key="4">
    <source>
        <dbReference type="SAM" id="MobiDB-lite"/>
    </source>
</evidence>
<protein>
    <recommendedName>
        <fullName evidence="6">DUF1565 domain-containing protein</fullName>
    </recommendedName>
</protein>
<dbReference type="InterPro" id="IPR011050">
    <property type="entry name" value="Pectin_lyase_fold/virulence"/>
</dbReference>
<dbReference type="AlphaFoldDB" id="A0A1H4EHI5"/>
<dbReference type="Gene3D" id="2.160.20.10">
    <property type="entry name" value="Single-stranded right-handed beta-helix, Pectin lyase-like"/>
    <property type="match status" value="2"/>
</dbReference>
<feature type="compositionally biased region" description="Polar residues" evidence="4">
    <location>
        <begin position="27"/>
        <end position="36"/>
    </location>
</feature>
<dbReference type="InterPro" id="IPR012334">
    <property type="entry name" value="Pectin_lyas_fold"/>
</dbReference>
<dbReference type="PROSITE" id="PS51257">
    <property type="entry name" value="PROKAR_LIPOPROTEIN"/>
    <property type="match status" value="1"/>
</dbReference>
<keyword evidence="8" id="KW-1185">Reference proteome</keyword>
<gene>
    <name evidence="7" type="ORF">SAMN05660909_03728</name>
</gene>